<keyword evidence="1" id="KW-0732">Signal</keyword>
<dbReference type="AlphaFoldDB" id="A0AAE0IVW2"/>
<protein>
    <recommendedName>
        <fullName evidence="4">Secreted protein</fullName>
    </recommendedName>
</protein>
<dbReference type="Proteomes" id="UP001286456">
    <property type="component" value="Unassembled WGS sequence"/>
</dbReference>
<reference evidence="2" key="1">
    <citation type="journal article" date="2023" name="Mol. Phylogenet. Evol.">
        <title>Genome-scale phylogeny and comparative genomics of the fungal order Sordariales.</title>
        <authorList>
            <person name="Hensen N."/>
            <person name="Bonometti L."/>
            <person name="Westerberg I."/>
            <person name="Brannstrom I.O."/>
            <person name="Guillou S."/>
            <person name="Cros-Aarteil S."/>
            <person name="Calhoun S."/>
            <person name="Haridas S."/>
            <person name="Kuo A."/>
            <person name="Mondo S."/>
            <person name="Pangilinan J."/>
            <person name="Riley R."/>
            <person name="LaButti K."/>
            <person name="Andreopoulos B."/>
            <person name="Lipzen A."/>
            <person name="Chen C."/>
            <person name="Yan M."/>
            <person name="Daum C."/>
            <person name="Ng V."/>
            <person name="Clum A."/>
            <person name="Steindorff A."/>
            <person name="Ohm R.A."/>
            <person name="Martin F."/>
            <person name="Silar P."/>
            <person name="Natvig D.O."/>
            <person name="Lalanne C."/>
            <person name="Gautier V."/>
            <person name="Ament-Velasquez S.L."/>
            <person name="Kruys A."/>
            <person name="Hutchinson M.I."/>
            <person name="Powell A.J."/>
            <person name="Barry K."/>
            <person name="Miller A.N."/>
            <person name="Grigoriev I.V."/>
            <person name="Debuchy R."/>
            <person name="Gladieux P."/>
            <person name="Hiltunen Thoren M."/>
            <person name="Johannesson H."/>
        </authorList>
    </citation>
    <scope>NUCLEOTIDE SEQUENCE</scope>
    <source>
        <strain evidence="2">SMH4131-1</strain>
    </source>
</reference>
<dbReference type="EMBL" id="JAUEPO010000002">
    <property type="protein sequence ID" value="KAK3332229.1"/>
    <property type="molecule type" value="Genomic_DNA"/>
</dbReference>
<evidence type="ECO:0008006" key="4">
    <source>
        <dbReference type="Google" id="ProtNLM"/>
    </source>
</evidence>
<sequence length="74" mass="8895">MTRLEDLAGFFSIRMVWSGLVAWLSSHGLVQGSSSLWQCYCVDFWDFPFRGRDLHCRYHRRFMFPLSLSFFFVF</sequence>
<comment type="caution">
    <text evidence="2">The sequence shown here is derived from an EMBL/GenBank/DDBJ whole genome shotgun (WGS) entry which is preliminary data.</text>
</comment>
<organism evidence="2 3">
    <name type="scientific">Cercophora scortea</name>
    <dbReference type="NCBI Taxonomy" id="314031"/>
    <lineage>
        <taxon>Eukaryota</taxon>
        <taxon>Fungi</taxon>
        <taxon>Dikarya</taxon>
        <taxon>Ascomycota</taxon>
        <taxon>Pezizomycotina</taxon>
        <taxon>Sordariomycetes</taxon>
        <taxon>Sordariomycetidae</taxon>
        <taxon>Sordariales</taxon>
        <taxon>Lasiosphaeriaceae</taxon>
        <taxon>Cercophora</taxon>
    </lineage>
</organism>
<evidence type="ECO:0000313" key="3">
    <source>
        <dbReference type="Proteomes" id="UP001286456"/>
    </source>
</evidence>
<evidence type="ECO:0000313" key="2">
    <source>
        <dbReference type="EMBL" id="KAK3332229.1"/>
    </source>
</evidence>
<keyword evidence="3" id="KW-1185">Reference proteome</keyword>
<feature type="signal peptide" evidence="1">
    <location>
        <begin position="1"/>
        <end position="32"/>
    </location>
</feature>
<feature type="chain" id="PRO_5042257975" description="Secreted protein" evidence="1">
    <location>
        <begin position="33"/>
        <end position="74"/>
    </location>
</feature>
<reference evidence="2" key="2">
    <citation type="submission" date="2023-06" db="EMBL/GenBank/DDBJ databases">
        <authorList>
            <consortium name="Lawrence Berkeley National Laboratory"/>
            <person name="Haridas S."/>
            <person name="Hensen N."/>
            <person name="Bonometti L."/>
            <person name="Westerberg I."/>
            <person name="Brannstrom I.O."/>
            <person name="Guillou S."/>
            <person name="Cros-Aarteil S."/>
            <person name="Calhoun S."/>
            <person name="Kuo A."/>
            <person name="Mondo S."/>
            <person name="Pangilinan J."/>
            <person name="Riley R."/>
            <person name="Labutti K."/>
            <person name="Andreopoulos B."/>
            <person name="Lipzen A."/>
            <person name="Chen C."/>
            <person name="Yanf M."/>
            <person name="Daum C."/>
            <person name="Ng V."/>
            <person name="Clum A."/>
            <person name="Steindorff A."/>
            <person name="Ohm R."/>
            <person name="Martin F."/>
            <person name="Silar P."/>
            <person name="Natvig D."/>
            <person name="Lalanne C."/>
            <person name="Gautier V."/>
            <person name="Ament-Velasquez S.L."/>
            <person name="Kruys A."/>
            <person name="Hutchinson M.I."/>
            <person name="Powell A.J."/>
            <person name="Barry K."/>
            <person name="Miller A.N."/>
            <person name="Grigoriev I.V."/>
            <person name="Debuchy R."/>
            <person name="Gladieux P."/>
            <person name="Thoren M.H."/>
            <person name="Johannesson H."/>
        </authorList>
    </citation>
    <scope>NUCLEOTIDE SEQUENCE</scope>
    <source>
        <strain evidence="2">SMH4131-1</strain>
    </source>
</reference>
<gene>
    <name evidence="2" type="ORF">B0T19DRAFT_415116</name>
</gene>
<name>A0AAE0IVW2_9PEZI</name>
<evidence type="ECO:0000256" key="1">
    <source>
        <dbReference type="SAM" id="SignalP"/>
    </source>
</evidence>
<accession>A0AAE0IVW2</accession>
<proteinExistence type="predicted"/>